<keyword evidence="2" id="KW-1185">Reference proteome</keyword>
<evidence type="ECO:0000313" key="1">
    <source>
        <dbReference type="EMBL" id="SIT39331.1"/>
    </source>
</evidence>
<sequence>MREPADSDLLITNKVRGLRAVSQTYLPIHTSPSTPAGLTRSPIQVMFGRQRIIYDPVEDPGRNCVAG</sequence>
<dbReference type="STRING" id="1247936.BN2475_190191"/>
<accession>A0A1N7RW60</accession>
<dbReference type="AlphaFoldDB" id="A0A1N7RW60"/>
<proteinExistence type="predicted"/>
<gene>
    <name evidence="1" type="ORF">BN2475_190191</name>
</gene>
<reference evidence="1 2" key="1">
    <citation type="submission" date="2016-12" db="EMBL/GenBank/DDBJ databases">
        <authorList>
            <person name="Song W.-J."/>
            <person name="Kurnit D.M."/>
        </authorList>
    </citation>
    <scope>NUCLEOTIDE SEQUENCE [LARGE SCALE GENOMIC DNA]</scope>
    <source>
        <strain evidence="1 2">STM7296</strain>
    </source>
</reference>
<name>A0A1N7RW60_9BURK</name>
<dbReference type="EMBL" id="CYGX02000019">
    <property type="protein sequence ID" value="SIT39331.1"/>
    <property type="molecule type" value="Genomic_DNA"/>
</dbReference>
<protein>
    <submittedName>
        <fullName evidence="1">Uncharacterized protein</fullName>
    </submittedName>
</protein>
<dbReference type="Proteomes" id="UP000187012">
    <property type="component" value="Unassembled WGS sequence"/>
</dbReference>
<evidence type="ECO:0000313" key="2">
    <source>
        <dbReference type="Proteomes" id="UP000187012"/>
    </source>
</evidence>
<organism evidence="1 2">
    <name type="scientific">Paraburkholderia ribeironis</name>
    <dbReference type="NCBI Taxonomy" id="1247936"/>
    <lineage>
        <taxon>Bacteria</taxon>
        <taxon>Pseudomonadati</taxon>
        <taxon>Pseudomonadota</taxon>
        <taxon>Betaproteobacteria</taxon>
        <taxon>Burkholderiales</taxon>
        <taxon>Burkholderiaceae</taxon>
        <taxon>Paraburkholderia</taxon>
    </lineage>
</organism>